<dbReference type="SUPFAM" id="SSF53335">
    <property type="entry name" value="S-adenosyl-L-methionine-dependent methyltransferases"/>
    <property type="match status" value="1"/>
</dbReference>
<name>A0ABV0A6B0_9FLAO</name>
<organism evidence="1 2">
    <name type="scientific">Mariniflexile soesokkakense</name>
    <dbReference type="NCBI Taxonomy" id="1343160"/>
    <lineage>
        <taxon>Bacteria</taxon>
        <taxon>Pseudomonadati</taxon>
        <taxon>Bacteroidota</taxon>
        <taxon>Flavobacteriia</taxon>
        <taxon>Flavobacteriales</taxon>
        <taxon>Flavobacteriaceae</taxon>
        <taxon>Mariniflexile</taxon>
    </lineage>
</organism>
<reference evidence="1 2" key="1">
    <citation type="submission" date="2024-01" db="EMBL/GenBank/DDBJ databases">
        <title>Mariniflexile litorale sp. nov., isolated from the shallow sediments of the Sea of Japan.</title>
        <authorList>
            <person name="Romanenko L."/>
            <person name="Bystritskaya E."/>
            <person name="Isaeva M."/>
        </authorList>
    </citation>
    <scope>NUCLEOTIDE SEQUENCE [LARGE SCALE GENOMIC DNA]</scope>
    <source>
        <strain evidence="1 2">KCTC 32427</strain>
    </source>
</reference>
<dbReference type="Gene3D" id="3.40.50.150">
    <property type="entry name" value="Vaccinia Virus protein VP39"/>
    <property type="match status" value="1"/>
</dbReference>
<proteinExistence type="predicted"/>
<keyword evidence="2" id="KW-1185">Reference proteome</keyword>
<dbReference type="EC" id="2.1.1.-" evidence="1"/>
<gene>
    <name evidence="1" type="ORF">VP395_02240</name>
</gene>
<evidence type="ECO:0000313" key="1">
    <source>
        <dbReference type="EMBL" id="MEN3322537.1"/>
    </source>
</evidence>
<dbReference type="Proteomes" id="UP001416393">
    <property type="component" value="Unassembled WGS sequence"/>
</dbReference>
<dbReference type="InterPro" id="IPR029063">
    <property type="entry name" value="SAM-dependent_MTases_sf"/>
</dbReference>
<evidence type="ECO:0000313" key="2">
    <source>
        <dbReference type="Proteomes" id="UP001416393"/>
    </source>
</evidence>
<dbReference type="GO" id="GO:0008168">
    <property type="term" value="F:methyltransferase activity"/>
    <property type="evidence" value="ECO:0007669"/>
    <property type="project" value="UniProtKB-KW"/>
</dbReference>
<keyword evidence="1" id="KW-0489">Methyltransferase</keyword>
<accession>A0ABV0A6B0</accession>
<dbReference type="Pfam" id="PF13578">
    <property type="entry name" value="Methyltransf_24"/>
    <property type="match status" value="1"/>
</dbReference>
<protein>
    <submittedName>
        <fullName evidence="1">Class I SAM-dependent methyltransferase</fullName>
        <ecNumber evidence="1">2.1.1.-</ecNumber>
    </submittedName>
</protein>
<dbReference type="RefSeq" id="WP_346240084.1">
    <property type="nucleotide sequence ID" value="NZ_JAZHYP010000001.1"/>
</dbReference>
<keyword evidence="1" id="KW-0808">Transferase</keyword>
<sequence length="265" mass="30739">MKLRNFETLLYQIKSYIKFLLKSTNQHGVHSPFVYSLVTKCFYNRSKHEEYKTISAYKNQLLQNKNKISVNDLGIGSHATKQRERFISEIAENAGTTNKRAKLLYRLVAYFKPNSILELGTSLGIATHAMSLANPEASITSIEGCPNISNFTKANFEKHQLNNINLITGNFNEEIQNLKSKTYNLIFFDGNHQKEATLSYFETLLQTAHNDSVFIFDDIYWSKEMTEAWETIKQHPQVTVTIDTFFWGFVFLRKEQAKEHFIIRV</sequence>
<dbReference type="GO" id="GO:0032259">
    <property type="term" value="P:methylation"/>
    <property type="evidence" value="ECO:0007669"/>
    <property type="project" value="UniProtKB-KW"/>
</dbReference>
<dbReference type="EMBL" id="JAZHYP010000001">
    <property type="protein sequence ID" value="MEN3322537.1"/>
    <property type="molecule type" value="Genomic_DNA"/>
</dbReference>
<comment type="caution">
    <text evidence="1">The sequence shown here is derived from an EMBL/GenBank/DDBJ whole genome shotgun (WGS) entry which is preliminary data.</text>
</comment>